<dbReference type="Pfam" id="PF20512">
    <property type="entry name" value="PMI_typeI_hel"/>
    <property type="match status" value="1"/>
</dbReference>
<evidence type="ECO:0000259" key="10">
    <source>
        <dbReference type="Pfam" id="PF20512"/>
    </source>
</evidence>
<comment type="caution">
    <text evidence="11">The sequence shown here is derived from an EMBL/GenBank/DDBJ whole genome shotgun (WGS) entry which is preliminary data.</text>
</comment>
<dbReference type="PANTHER" id="PTHR10309:SF0">
    <property type="entry name" value="MANNOSE-6-PHOSPHATE ISOMERASE"/>
    <property type="match status" value="1"/>
</dbReference>
<dbReference type="GO" id="GO:0008270">
    <property type="term" value="F:zinc ion binding"/>
    <property type="evidence" value="ECO:0007669"/>
    <property type="project" value="InterPro"/>
</dbReference>
<evidence type="ECO:0000256" key="6">
    <source>
        <dbReference type="ARBA" id="ARBA00022723"/>
    </source>
</evidence>
<dbReference type="FunFam" id="1.10.441.10:FF:000001">
    <property type="entry name" value="Mannose-6-phosphate isomerase"/>
    <property type="match status" value="1"/>
</dbReference>
<organism evidence="11 12">
    <name type="scientific">Astrephomene gubernaculifera</name>
    <dbReference type="NCBI Taxonomy" id="47775"/>
    <lineage>
        <taxon>Eukaryota</taxon>
        <taxon>Viridiplantae</taxon>
        <taxon>Chlorophyta</taxon>
        <taxon>core chlorophytes</taxon>
        <taxon>Chlorophyceae</taxon>
        <taxon>CS clade</taxon>
        <taxon>Chlamydomonadales</taxon>
        <taxon>Astrephomenaceae</taxon>
        <taxon>Astrephomene</taxon>
    </lineage>
</organism>
<evidence type="ECO:0000313" key="11">
    <source>
        <dbReference type="EMBL" id="GFR47596.1"/>
    </source>
</evidence>
<dbReference type="Gene3D" id="2.60.120.10">
    <property type="entry name" value="Jelly Rolls"/>
    <property type="match status" value="2"/>
</dbReference>
<dbReference type="PROSITE" id="PS00965">
    <property type="entry name" value="PMI_I_1"/>
    <property type="match status" value="1"/>
</dbReference>
<sequence>MLQLRCSAQNYDWGRQADNSEVAKLARANGSSIDESKPFAELWMGAHPNCPSKVKSTGESLQACLDKHPQLLGSTVQKHFGNQLPFLFKVLSVAKALSIQSHPDKQLAQRLHREHPKLYADPNHKPEMALALSDFEALCGFASTAELQERLRRVPELAALVGAERVAAIMALGTAPAAGEEEEKQAKQALKAAFTALMTSDQAAVTAAVRSLVTRLSAAAASSSGEGLTEHEALALRLNQQFPDDVGLMSAFFLNLVRLPPGSAIYLAANEPHAYLSGELVELMAASDNVIRAGLTPKFKHADVLCESLTYRQGLPEVLIGSPAVPGITVYQPPFEEFEIHRLECDSSETGSDYGSANSSPSAVAASAAASDAFQDQPRMTLPASEGPRILLVQSGQVEAEVLGHLPAELETVPELERGAVLGRGSIVLIPAGVELALRRAEGLVGWIAAVNATCFRLQDARQTAAPAVAAGKAARRAAEEEVPAAPALAVAAL</sequence>
<dbReference type="GO" id="GO:0004476">
    <property type="term" value="F:mannose-6-phosphate isomerase activity"/>
    <property type="evidence" value="ECO:0007669"/>
    <property type="project" value="UniProtKB-EC"/>
</dbReference>
<dbReference type="PROSITE" id="PS00966">
    <property type="entry name" value="PMI_I_2"/>
    <property type="match status" value="1"/>
</dbReference>
<reference evidence="11 12" key="1">
    <citation type="journal article" date="2021" name="Sci. Rep.">
        <title>Genome sequencing of the multicellular alga Astrephomene provides insights into convergent evolution of germ-soma differentiation.</title>
        <authorList>
            <person name="Yamashita S."/>
            <person name="Yamamoto K."/>
            <person name="Matsuzaki R."/>
            <person name="Suzuki S."/>
            <person name="Yamaguchi H."/>
            <person name="Hirooka S."/>
            <person name="Minakuchi Y."/>
            <person name="Miyagishima S."/>
            <person name="Kawachi M."/>
            <person name="Toyoda A."/>
            <person name="Nozaki H."/>
        </authorList>
    </citation>
    <scope>NUCLEOTIDE SEQUENCE [LARGE SCALE GENOMIC DNA]</scope>
    <source>
        <strain evidence="11 12">NIES-4017</strain>
    </source>
</reference>
<comment type="similarity">
    <text evidence="4">Belongs to the mannose-6-phosphate isomerase type 1 family.</text>
</comment>
<dbReference type="GO" id="GO:0009298">
    <property type="term" value="P:GDP-mannose biosynthetic process"/>
    <property type="evidence" value="ECO:0007669"/>
    <property type="project" value="InterPro"/>
</dbReference>
<keyword evidence="6" id="KW-0479">Metal-binding</keyword>
<dbReference type="CDD" id="cd07011">
    <property type="entry name" value="cupin_PMI_type_I_N"/>
    <property type="match status" value="1"/>
</dbReference>
<name>A0AAD3DXH4_9CHLO</name>
<proteinExistence type="inferred from homology"/>
<keyword evidence="7" id="KW-0862">Zinc</keyword>
<evidence type="ECO:0000256" key="7">
    <source>
        <dbReference type="ARBA" id="ARBA00022833"/>
    </source>
</evidence>
<dbReference type="InterPro" id="IPR046458">
    <property type="entry name" value="PMI_typeI_hel"/>
</dbReference>
<dbReference type="GO" id="GO:0005829">
    <property type="term" value="C:cytosol"/>
    <property type="evidence" value="ECO:0007669"/>
    <property type="project" value="TreeGrafter"/>
</dbReference>
<dbReference type="PRINTS" id="PR00714">
    <property type="entry name" value="MAN6PISMRASE"/>
</dbReference>
<dbReference type="Pfam" id="PF20511">
    <property type="entry name" value="PMI_typeI_cat"/>
    <property type="match status" value="1"/>
</dbReference>
<dbReference type="InterPro" id="IPR014710">
    <property type="entry name" value="RmlC-like_jellyroll"/>
</dbReference>
<evidence type="ECO:0000256" key="1">
    <source>
        <dbReference type="ARBA" id="ARBA00000757"/>
    </source>
</evidence>
<dbReference type="InterPro" id="IPR016305">
    <property type="entry name" value="Mannose-6-P_Isomerase"/>
</dbReference>
<comment type="pathway">
    <text evidence="3">Nucleotide-sugar biosynthesis; GDP-alpha-D-mannose biosynthesis; alpha-D-mannose 1-phosphate from D-fructose 6-phosphate: step 1/2.</text>
</comment>
<dbReference type="EC" id="5.3.1.8" evidence="5"/>
<evidence type="ECO:0000256" key="5">
    <source>
        <dbReference type="ARBA" id="ARBA00011956"/>
    </source>
</evidence>
<keyword evidence="12" id="KW-1185">Reference proteome</keyword>
<accession>A0AAD3DXH4</accession>
<evidence type="ECO:0000256" key="4">
    <source>
        <dbReference type="ARBA" id="ARBA00010772"/>
    </source>
</evidence>
<feature type="domain" description="Phosphomannose isomerase type I catalytic" evidence="9">
    <location>
        <begin position="1"/>
        <end position="141"/>
    </location>
</feature>
<keyword evidence="8" id="KW-0413">Isomerase</keyword>
<gene>
    <name evidence="11" type="ORF">Agub_g9330</name>
</gene>
<dbReference type="InterPro" id="IPR001250">
    <property type="entry name" value="Man6P_Isoase-1"/>
</dbReference>
<dbReference type="NCBIfam" id="TIGR00218">
    <property type="entry name" value="manA"/>
    <property type="match status" value="1"/>
</dbReference>
<dbReference type="PANTHER" id="PTHR10309">
    <property type="entry name" value="MANNOSE-6-PHOSPHATE ISOMERASE"/>
    <property type="match status" value="1"/>
</dbReference>
<comment type="cofactor">
    <cofactor evidence="2">
        <name>Zn(2+)</name>
        <dbReference type="ChEBI" id="CHEBI:29105"/>
    </cofactor>
</comment>
<evidence type="ECO:0000256" key="2">
    <source>
        <dbReference type="ARBA" id="ARBA00001947"/>
    </source>
</evidence>
<comment type="catalytic activity">
    <reaction evidence="1">
        <text>D-mannose 6-phosphate = D-fructose 6-phosphate</text>
        <dbReference type="Rhea" id="RHEA:12356"/>
        <dbReference type="ChEBI" id="CHEBI:58735"/>
        <dbReference type="ChEBI" id="CHEBI:61527"/>
        <dbReference type="EC" id="5.3.1.8"/>
    </reaction>
</comment>
<dbReference type="SUPFAM" id="SSF51182">
    <property type="entry name" value="RmlC-like cupins"/>
    <property type="match status" value="1"/>
</dbReference>
<dbReference type="GO" id="GO:0005975">
    <property type="term" value="P:carbohydrate metabolic process"/>
    <property type="evidence" value="ECO:0007669"/>
    <property type="project" value="InterPro"/>
</dbReference>
<dbReference type="Gene3D" id="1.10.441.10">
    <property type="entry name" value="Phosphomannose Isomerase, domain 2"/>
    <property type="match status" value="1"/>
</dbReference>
<dbReference type="InterPro" id="IPR018050">
    <property type="entry name" value="Pmannose_isomerase-type1_CS"/>
</dbReference>
<feature type="domain" description="Phosphomannose isomerase type I helical insertion" evidence="10">
    <location>
        <begin position="177"/>
        <end position="254"/>
    </location>
</feature>
<evidence type="ECO:0000256" key="3">
    <source>
        <dbReference type="ARBA" id="ARBA00004666"/>
    </source>
</evidence>
<protein>
    <recommendedName>
        <fullName evidence="5">mannose-6-phosphate isomerase</fullName>
        <ecNumber evidence="5">5.3.1.8</ecNumber>
    </recommendedName>
</protein>
<dbReference type="EMBL" id="BMAR01000019">
    <property type="protein sequence ID" value="GFR47596.1"/>
    <property type="molecule type" value="Genomic_DNA"/>
</dbReference>
<dbReference type="Proteomes" id="UP001054857">
    <property type="component" value="Unassembled WGS sequence"/>
</dbReference>
<dbReference type="AlphaFoldDB" id="A0AAD3DXH4"/>
<evidence type="ECO:0000256" key="8">
    <source>
        <dbReference type="ARBA" id="ARBA00023235"/>
    </source>
</evidence>
<evidence type="ECO:0000313" key="12">
    <source>
        <dbReference type="Proteomes" id="UP001054857"/>
    </source>
</evidence>
<dbReference type="InterPro" id="IPR011051">
    <property type="entry name" value="RmlC_Cupin_sf"/>
</dbReference>
<evidence type="ECO:0000259" key="9">
    <source>
        <dbReference type="Pfam" id="PF20511"/>
    </source>
</evidence>
<dbReference type="InterPro" id="IPR046457">
    <property type="entry name" value="PMI_typeI_cat"/>
</dbReference>